<evidence type="ECO:0000313" key="3">
    <source>
        <dbReference type="Proteomes" id="UP000008792"/>
    </source>
</evidence>
<reference evidence="2 3" key="1">
    <citation type="journal article" date="2007" name="Nature">
        <title>Evolution of genes and genomes on the Drosophila phylogeny.</title>
        <authorList>
            <consortium name="Drosophila 12 Genomes Consortium"/>
            <person name="Clark A.G."/>
            <person name="Eisen M.B."/>
            <person name="Smith D.R."/>
            <person name="Bergman C.M."/>
            <person name="Oliver B."/>
            <person name="Markow T.A."/>
            <person name="Kaufman T.C."/>
            <person name="Kellis M."/>
            <person name="Gelbart W."/>
            <person name="Iyer V.N."/>
            <person name="Pollard D.A."/>
            <person name="Sackton T.B."/>
            <person name="Larracuente A.M."/>
            <person name="Singh N.D."/>
            <person name="Abad J.P."/>
            <person name="Abt D.N."/>
            <person name="Adryan B."/>
            <person name="Aguade M."/>
            <person name="Akashi H."/>
            <person name="Anderson W.W."/>
            <person name="Aquadro C.F."/>
            <person name="Ardell D.H."/>
            <person name="Arguello R."/>
            <person name="Artieri C.G."/>
            <person name="Barbash D.A."/>
            <person name="Barker D."/>
            <person name="Barsanti P."/>
            <person name="Batterham P."/>
            <person name="Batzoglou S."/>
            <person name="Begun D."/>
            <person name="Bhutkar A."/>
            <person name="Blanco E."/>
            <person name="Bosak S.A."/>
            <person name="Bradley R.K."/>
            <person name="Brand A.D."/>
            <person name="Brent M.R."/>
            <person name="Brooks A.N."/>
            <person name="Brown R.H."/>
            <person name="Butlin R.K."/>
            <person name="Caggese C."/>
            <person name="Calvi B.R."/>
            <person name="Bernardo de Carvalho A."/>
            <person name="Caspi A."/>
            <person name="Castrezana S."/>
            <person name="Celniker S.E."/>
            <person name="Chang J.L."/>
            <person name="Chapple C."/>
            <person name="Chatterji S."/>
            <person name="Chinwalla A."/>
            <person name="Civetta A."/>
            <person name="Clifton S.W."/>
            <person name="Comeron J.M."/>
            <person name="Costello J.C."/>
            <person name="Coyne J.A."/>
            <person name="Daub J."/>
            <person name="David R.G."/>
            <person name="Delcher A.L."/>
            <person name="Delehaunty K."/>
            <person name="Do C.B."/>
            <person name="Ebling H."/>
            <person name="Edwards K."/>
            <person name="Eickbush T."/>
            <person name="Evans J.D."/>
            <person name="Filipski A."/>
            <person name="Findeiss S."/>
            <person name="Freyhult E."/>
            <person name="Fulton L."/>
            <person name="Fulton R."/>
            <person name="Garcia A.C."/>
            <person name="Gardiner A."/>
            <person name="Garfield D.A."/>
            <person name="Garvin B.E."/>
            <person name="Gibson G."/>
            <person name="Gilbert D."/>
            <person name="Gnerre S."/>
            <person name="Godfrey J."/>
            <person name="Good R."/>
            <person name="Gotea V."/>
            <person name="Gravely B."/>
            <person name="Greenberg A.J."/>
            <person name="Griffiths-Jones S."/>
            <person name="Gross S."/>
            <person name="Guigo R."/>
            <person name="Gustafson E.A."/>
            <person name="Haerty W."/>
            <person name="Hahn M.W."/>
            <person name="Halligan D.L."/>
            <person name="Halpern A.L."/>
            <person name="Halter G.M."/>
            <person name="Han M.V."/>
            <person name="Heger A."/>
            <person name="Hillier L."/>
            <person name="Hinrichs A.S."/>
            <person name="Holmes I."/>
            <person name="Hoskins R.A."/>
            <person name="Hubisz M.J."/>
            <person name="Hultmark D."/>
            <person name="Huntley M.A."/>
            <person name="Jaffe D.B."/>
            <person name="Jagadeeshan S."/>
            <person name="Jeck W.R."/>
            <person name="Johnson J."/>
            <person name="Jones C.D."/>
            <person name="Jordan W.C."/>
            <person name="Karpen G.H."/>
            <person name="Kataoka E."/>
            <person name="Keightley P.D."/>
            <person name="Kheradpour P."/>
            <person name="Kirkness E.F."/>
            <person name="Koerich L.B."/>
            <person name="Kristiansen K."/>
            <person name="Kudrna D."/>
            <person name="Kulathinal R.J."/>
            <person name="Kumar S."/>
            <person name="Kwok R."/>
            <person name="Lander E."/>
            <person name="Langley C.H."/>
            <person name="Lapoint R."/>
            <person name="Lazzaro B.P."/>
            <person name="Lee S.J."/>
            <person name="Levesque L."/>
            <person name="Li R."/>
            <person name="Lin C.F."/>
            <person name="Lin M.F."/>
            <person name="Lindblad-Toh K."/>
            <person name="Llopart A."/>
            <person name="Long M."/>
            <person name="Low L."/>
            <person name="Lozovsky E."/>
            <person name="Lu J."/>
            <person name="Luo M."/>
            <person name="Machado C.A."/>
            <person name="Makalowski W."/>
            <person name="Marzo M."/>
            <person name="Matsuda M."/>
            <person name="Matzkin L."/>
            <person name="McAllister B."/>
            <person name="McBride C.S."/>
            <person name="McKernan B."/>
            <person name="McKernan K."/>
            <person name="Mendez-Lago M."/>
            <person name="Minx P."/>
            <person name="Mollenhauer M.U."/>
            <person name="Montooth K."/>
            <person name="Mount S.M."/>
            <person name="Mu X."/>
            <person name="Myers E."/>
            <person name="Negre B."/>
            <person name="Newfeld S."/>
            <person name="Nielsen R."/>
            <person name="Noor M.A."/>
            <person name="O'Grady P."/>
            <person name="Pachter L."/>
            <person name="Papaceit M."/>
            <person name="Parisi M.J."/>
            <person name="Parisi M."/>
            <person name="Parts L."/>
            <person name="Pedersen J.S."/>
            <person name="Pesole G."/>
            <person name="Phillippy A.M."/>
            <person name="Ponting C.P."/>
            <person name="Pop M."/>
            <person name="Porcelli D."/>
            <person name="Powell J.R."/>
            <person name="Prohaska S."/>
            <person name="Pruitt K."/>
            <person name="Puig M."/>
            <person name="Quesneville H."/>
            <person name="Ram K.R."/>
            <person name="Rand D."/>
            <person name="Rasmussen M.D."/>
            <person name="Reed L.K."/>
            <person name="Reenan R."/>
            <person name="Reily A."/>
            <person name="Remington K.A."/>
            <person name="Rieger T.T."/>
            <person name="Ritchie M.G."/>
            <person name="Robin C."/>
            <person name="Rogers Y.H."/>
            <person name="Rohde C."/>
            <person name="Rozas J."/>
            <person name="Rubenfield M.J."/>
            <person name="Ruiz A."/>
            <person name="Russo S."/>
            <person name="Salzberg S.L."/>
            <person name="Sanchez-Gracia A."/>
            <person name="Saranga D.J."/>
            <person name="Sato H."/>
            <person name="Schaeffer S.W."/>
            <person name="Schatz M.C."/>
            <person name="Schlenke T."/>
            <person name="Schwartz R."/>
            <person name="Segarra C."/>
            <person name="Singh R.S."/>
            <person name="Sirot L."/>
            <person name="Sirota M."/>
            <person name="Sisneros N.B."/>
            <person name="Smith C.D."/>
            <person name="Smith T.F."/>
            <person name="Spieth J."/>
            <person name="Stage D.E."/>
            <person name="Stark A."/>
            <person name="Stephan W."/>
            <person name="Strausberg R.L."/>
            <person name="Strempel S."/>
            <person name="Sturgill D."/>
            <person name="Sutton G."/>
            <person name="Sutton G.G."/>
            <person name="Tao W."/>
            <person name="Teichmann S."/>
            <person name="Tobari Y.N."/>
            <person name="Tomimura Y."/>
            <person name="Tsolas J.M."/>
            <person name="Valente V.L."/>
            <person name="Venter E."/>
            <person name="Venter J.C."/>
            <person name="Vicario S."/>
            <person name="Vieira F.G."/>
            <person name="Vilella A.J."/>
            <person name="Villasante A."/>
            <person name="Walenz B."/>
            <person name="Wang J."/>
            <person name="Wasserman M."/>
            <person name="Watts T."/>
            <person name="Wilson D."/>
            <person name="Wilson R.K."/>
            <person name="Wing R.A."/>
            <person name="Wolfner M.F."/>
            <person name="Wong A."/>
            <person name="Wong G.K."/>
            <person name="Wu C.I."/>
            <person name="Wu G."/>
            <person name="Yamamoto D."/>
            <person name="Yang H.P."/>
            <person name="Yang S.P."/>
            <person name="Yorke J.A."/>
            <person name="Yoshida K."/>
            <person name="Zdobnov E."/>
            <person name="Zhang P."/>
            <person name="Zhang Y."/>
            <person name="Zimin A.V."/>
            <person name="Baldwin J."/>
            <person name="Abdouelleil A."/>
            <person name="Abdulkadir J."/>
            <person name="Abebe A."/>
            <person name="Abera B."/>
            <person name="Abreu J."/>
            <person name="Acer S.C."/>
            <person name="Aftuck L."/>
            <person name="Alexander A."/>
            <person name="An P."/>
            <person name="Anderson E."/>
            <person name="Anderson S."/>
            <person name="Arachi H."/>
            <person name="Azer M."/>
            <person name="Bachantsang P."/>
            <person name="Barry A."/>
            <person name="Bayul T."/>
            <person name="Berlin A."/>
            <person name="Bessette D."/>
            <person name="Bloom T."/>
            <person name="Blye J."/>
            <person name="Boguslavskiy L."/>
            <person name="Bonnet C."/>
            <person name="Boukhgalter B."/>
            <person name="Bourzgui I."/>
            <person name="Brown A."/>
            <person name="Cahill P."/>
            <person name="Channer S."/>
            <person name="Cheshatsang Y."/>
            <person name="Chuda L."/>
            <person name="Citroen M."/>
            <person name="Collymore A."/>
            <person name="Cooke P."/>
            <person name="Costello M."/>
            <person name="D'Aco K."/>
            <person name="Daza R."/>
            <person name="De Haan G."/>
            <person name="DeGray S."/>
            <person name="DeMaso C."/>
            <person name="Dhargay N."/>
            <person name="Dooley K."/>
            <person name="Dooley E."/>
            <person name="Doricent M."/>
            <person name="Dorje P."/>
            <person name="Dorjee K."/>
            <person name="Dupes A."/>
            <person name="Elong R."/>
            <person name="Falk J."/>
            <person name="Farina A."/>
            <person name="Faro S."/>
            <person name="Ferguson D."/>
            <person name="Fisher S."/>
            <person name="Foley C.D."/>
            <person name="Franke A."/>
            <person name="Friedrich D."/>
            <person name="Gadbois L."/>
            <person name="Gearin G."/>
            <person name="Gearin C.R."/>
            <person name="Giannoukos G."/>
            <person name="Goode T."/>
            <person name="Graham J."/>
            <person name="Grandbois E."/>
            <person name="Grewal S."/>
            <person name="Gyaltsen K."/>
            <person name="Hafez N."/>
            <person name="Hagos B."/>
            <person name="Hall J."/>
            <person name="Henson C."/>
            <person name="Hollinger A."/>
            <person name="Honan T."/>
            <person name="Huard M.D."/>
            <person name="Hughes L."/>
            <person name="Hurhula B."/>
            <person name="Husby M.E."/>
            <person name="Kamat A."/>
            <person name="Kanga B."/>
            <person name="Kashin S."/>
            <person name="Khazanovich D."/>
            <person name="Kisner P."/>
            <person name="Lance K."/>
            <person name="Lara M."/>
            <person name="Lee W."/>
            <person name="Lennon N."/>
            <person name="Letendre F."/>
            <person name="LeVine R."/>
            <person name="Lipovsky A."/>
            <person name="Liu X."/>
            <person name="Liu J."/>
            <person name="Liu S."/>
            <person name="Lokyitsang T."/>
            <person name="Lokyitsang Y."/>
            <person name="Lubonja R."/>
            <person name="Lui A."/>
            <person name="MacDonald P."/>
            <person name="Magnisalis V."/>
            <person name="Maru K."/>
            <person name="Matthews C."/>
            <person name="McCusker W."/>
            <person name="McDonough S."/>
            <person name="Mehta T."/>
            <person name="Meldrim J."/>
            <person name="Meneus L."/>
            <person name="Mihai O."/>
            <person name="Mihalev A."/>
            <person name="Mihova T."/>
            <person name="Mittelman R."/>
            <person name="Mlenga V."/>
            <person name="Montmayeur A."/>
            <person name="Mulrain L."/>
            <person name="Navidi A."/>
            <person name="Naylor J."/>
            <person name="Negash T."/>
            <person name="Nguyen T."/>
            <person name="Nguyen N."/>
            <person name="Nicol R."/>
            <person name="Norbu C."/>
            <person name="Norbu N."/>
            <person name="Novod N."/>
            <person name="O'Neill B."/>
            <person name="Osman S."/>
            <person name="Markiewicz E."/>
            <person name="Oyono O.L."/>
            <person name="Patti C."/>
            <person name="Phunkhang P."/>
            <person name="Pierre F."/>
            <person name="Priest M."/>
            <person name="Raghuraman S."/>
            <person name="Rege F."/>
            <person name="Reyes R."/>
            <person name="Rise C."/>
            <person name="Rogov P."/>
            <person name="Ross K."/>
            <person name="Ryan E."/>
            <person name="Settipalli S."/>
            <person name="Shea T."/>
            <person name="Sherpa N."/>
            <person name="Shi L."/>
            <person name="Shih D."/>
            <person name="Sparrow T."/>
            <person name="Spaulding J."/>
            <person name="Stalker J."/>
            <person name="Stange-Thomann N."/>
            <person name="Stavropoulos S."/>
            <person name="Stone C."/>
            <person name="Strader C."/>
            <person name="Tesfaye S."/>
            <person name="Thomson T."/>
            <person name="Thoulutsang Y."/>
            <person name="Thoulutsang D."/>
            <person name="Topham K."/>
            <person name="Topping I."/>
            <person name="Tsamla T."/>
            <person name="Vassiliev H."/>
            <person name="Vo A."/>
            <person name="Wangchuk T."/>
            <person name="Wangdi T."/>
            <person name="Weiand M."/>
            <person name="Wilkinson J."/>
            <person name="Wilson A."/>
            <person name="Yadav S."/>
            <person name="Young G."/>
            <person name="Yu Q."/>
            <person name="Zembek L."/>
            <person name="Zhong D."/>
            <person name="Zimmer A."/>
            <person name="Zwirko Z."/>
            <person name="Jaffe D.B."/>
            <person name="Alvarez P."/>
            <person name="Brockman W."/>
            <person name="Butler J."/>
            <person name="Chin C."/>
            <person name="Gnerre S."/>
            <person name="Grabherr M."/>
            <person name="Kleber M."/>
            <person name="Mauceli E."/>
            <person name="MacCallum I."/>
        </authorList>
    </citation>
    <scope>NUCLEOTIDE SEQUENCE [LARGE SCALE GENOMIC DNA]</scope>
    <source>
        <strain evidence="3">Tucson 15010-1051.87</strain>
    </source>
</reference>
<accession>A0A0Q9WDG8</accession>
<protein>
    <submittedName>
        <fullName evidence="2">Uncharacterized protein</fullName>
    </submittedName>
</protein>
<organism evidence="2 3">
    <name type="scientific">Drosophila virilis</name>
    <name type="common">Fruit fly</name>
    <dbReference type="NCBI Taxonomy" id="7244"/>
    <lineage>
        <taxon>Eukaryota</taxon>
        <taxon>Metazoa</taxon>
        <taxon>Ecdysozoa</taxon>
        <taxon>Arthropoda</taxon>
        <taxon>Hexapoda</taxon>
        <taxon>Insecta</taxon>
        <taxon>Pterygota</taxon>
        <taxon>Neoptera</taxon>
        <taxon>Endopterygota</taxon>
        <taxon>Diptera</taxon>
        <taxon>Brachycera</taxon>
        <taxon>Muscomorpha</taxon>
        <taxon>Ephydroidea</taxon>
        <taxon>Drosophilidae</taxon>
        <taxon>Drosophila</taxon>
    </lineage>
</organism>
<feature type="compositionally biased region" description="Basic residues" evidence="1">
    <location>
        <begin position="51"/>
        <end position="61"/>
    </location>
</feature>
<proteinExistence type="predicted"/>
<evidence type="ECO:0000256" key="1">
    <source>
        <dbReference type="SAM" id="MobiDB-lite"/>
    </source>
</evidence>
<evidence type="ECO:0000313" key="2">
    <source>
        <dbReference type="EMBL" id="KRF82611.1"/>
    </source>
</evidence>
<gene>
    <name evidence="2" type="primary">Dvir\GJ26111</name>
    <name evidence="2" type="ORF">Dvir_GJ26111</name>
</gene>
<sequence>MSFCELCKARNAVARRAAAGSPRQTMAEPPPENFRPLRGQTAKPAQEHAVNRKRKASRVRPKTRDQACQTAPYPLIYDSSK</sequence>
<dbReference type="InParanoid" id="A0A0Q9WDG8"/>
<dbReference type="EMBL" id="CH940655">
    <property type="protein sequence ID" value="KRF82611.1"/>
    <property type="molecule type" value="Genomic_DNA"/>
</dbReference>
<dbReference type="AlphaFoldDB" id="A0A0Q9WDG8"/>
<keyword evidence="3" id="KW-1185">Reference proteome</keyword>
<dbReference type="Proteomes" id="UP000008792">
    <property type="component" value="Unassembled WGS sequence"/>
</dbReference>
<name>A0A0Q9WDG8_DROVI</name>
<feature type="region of interest" description="Disordered" evidence="1">
    <location>
        <begin position="15"/>
        <end position="81"/>
    </location>
</feature>